<reference evidence="1" key="2">
    <citation type="journal article" date="2015" name="Data Brief">
        <title>Shoot transcriptome of the giant reed, Arundo donax.</title>
        <authorList>
            <person name="Barrero R.A."/>
            <person name="Guerrero F.D."/>
            <person name="Moolhuijzen P."/>
            <person name="Goolsby J.A."/>
            <person name="Tidwell J."/>
            <person name="Bellgard S.E."/>
            <person name="Bellgard M.I."/>
        </authorList>
    </citation>
    <scope>NUCLEOTIDE SEQUENCE</scope>
    <source>
        <tissue evidence="1">Shoot tissue taken approximately 20 cm above the soil surface</tissue>
    </source>
</reference>
<protein>
    <submittedName>
        <fullName evidence="1">Uncharacterized protein</fullName>
    </submittedName>
</protein>
<dbReference type="EMBL" id="GBRH01224335">
    <property type="protein sequence ID" value="JAD73560.1"/>
    <property type="molecule type" value="Transcribed_RNA"/>
</dbReference>
<dbReference type="AlphaFoldDB" id="A0A0A9CJJ7"/>
<reference evidence="1" key="1">
    <citation type="submission" date="2014-09" db="EMBL/GenBank/DDBJ databases">
        <authorList>
            <person name="Magalhaes I.L.F."/>
            <person name="Oliveira U."/>
            <person name="Santos F.R."/>
            <person name="Vidigal T.H.D.A."/>
            <person name="Brescovit A.D."/>
            <person name="Santos A.J."/>
        </authorList>
    </citation>
    <scope>NUCLEOTIDE SEQUENCE</scope>
    <source>
        <tissue evidence="1">Shoot tissue taken approximately 20 cm above the soil surface</tissue>
    </source>
</reference>
<name>A0A0A9CJJ7_ARUDO</name>
<organism evidence="1">
    <name type="scientific">Arundo donax</name>
    <name type="common">Giant reed</name>
    <name type="synonym">Donax arundinaceus</name>
    <dbReference type="NCBI Taxonomy" id="35708"/>
    <lineage>
        <taxon>Eukaryota</taxon>
        <taxon>Viridiplantae</taxon>
        <taxon>Streptophyta</taxon>
        <taxon>Embryophyta</taxon>
        <taxon>Tracheophyta</taxon>
        <taxon>Spermatophyta</taxon>
        <taxon>Magnoliopsida</taxon>
        <taxon>Liliopsida</taxon>
        <taxon>Poales</taxon>
        <taxon>Poaceae</taxon>
        <taxon>PACMAD clade</taxon>
        <taxon>Arundinoideae</taxon>
        <taxon>Arundineae</taxon>
        <taxon>Arundo</taxon>
    </lineage>
</organism>
<accession>A0A0A9CJJ7</accession>
<proteinExistence type="predicted"/>
<evidence type="ECO:0000313" key="1">
    <source>
        <dbReference type="EMBL" id="JAD73560.1"/>
    </source>
</evidence>
<sequence>MATLSDTASRRELKIDAFGSLEARPMSPVDTQDRA</sequence>